<proteinExistence type="predicted"/>
<evidence type="ECO:0000313" key="1">
    <source>
        <dbReference type="EMBL" id="KAK2107047.1"/>
    </source>
</evidence>
<name>A0ABQ9VFC3_SAGOE</name>
<reference evidence="1 2" key="1">
    <citation type="submission" date="2023-05" db="EMBL/GenBank/DDBJ databases">
        <title>B98-5 Cell Line De Novo Hybrid Assembly: An Optical Mapping Approach.</title>
        <authorList>
            <person name="Kananen K."/>
            <person name="Auerbach J.A."/>
            <person name="Kautto E."/>
            <person name="Blachly J.S."/>
        </authorList>
    </citation>
    <scope>NUCLEOTIDE SEQUENCE [LARGE SCALE GENOMIC DNA]</scope>
    <source>
        <strain evidence="1">B95-8</strain>
        <tissue evidence="1">Cell line</tissue>
    </source>
</reference>
<gene>
    <name evidence="1" type="ORF">P7K49_016561</name>
</gene>
<keyword evidence="2" id="KW-1185">Reference proteome</keyword>
<sequence length="125" mass="13732">MELSYLVTPSLLVAISNGKDRHHLLSGTDISSQHDELTLTLCLTPSLLSSYCQVLLEEPSFVLAIKVLEGSMMAFKRILLSRKFLLAASEEGENGINKALAWETVFPPCEFSSRLPMPPVPPACE</sequence>
<protein>
    <submittedName>
        <fullName evidence="1">Uncharacterized protein</fullName>
    </submittedName>
</protein>
<comment type="caution">
    <text evidence="1">The sequence shown here is derived from an EMBL/GenBank/DDBJ whole genome shotgun (WGS) entry which is preliminary data.</text>
</comment>
<evidence type="ECO:0000313" key="2">
    <source>
        <dbReference type="Proteomes" id="UP001266305"/>
    </source>
</evidence>
<dbReference type="Proteomes" id="UP001266305">
    <property type="component" value="Unassembled WGS sequence"/>
</dbReference>
<organism evidence="1 2">
    <name type="scientific">Saguinus oedipus</name>
    <name type="common">Cotton-top tamarin</name>
    <name type="synonym">Oedipomidas oedipus</name>
    <dbReference type="NCBI Taxonomy" id="9490"/>
    <lineage>
        <taxon>Eukaryota</taxon>
        <taxon>Metazoa</taxon>
        <taxon>Chordata</taxon>
        <taxon>Craniata</taxon>
        <taxon>Vertebrata</taxon>
        <taxon>Euteleostomi</taxon>
        <taxon>Mammalia</taxon>
        <taxon>Eutheria</taxon>
        <taxon>Euarchontoglires</taxon>
        <taxon>Primates</taxon>
        <taxon>Haplorrhini</taxon>
        <taxon>Platyrrhini</taxon>
        <taxon>Cebidae</taxon>
        <taxon>Callitrichinae</taxon>
        <taxon>Saguinus</taxon>
    </lineage>
</organism>
<dbReference type="EMBL" id="JASSZA010000007">
    <property type="protein sequence ID" value="KAK2107047.1"/>
    <property type="molecule type" value="Genomic_DNA"/>
</dbReference>
<accession>A0ABQ9VFC3</accession>